<feature type="compositionally biased region" description="Basic and acidic residues" evidence="6">
    <location>
        <begin position="360"/>
        <end position="373"/>
    </location>
</feature>
<keyword evidence="7" id="KW-0812">Transmembrane</keyword>
<comment type="caution">
    <text evidence="9">The sequence shown here is derived from an EMBL/GenBank/DDBJ whole genome shotgun (WGS) entry which is preliminary data.</text>
</comment>
<keyword evidence="10" id="KW-1185">Reference proteome</keyword>
<feature type="compositionally biased region" description="Polar residues" evidence="6">
    <location>
        <begin position="1208"/>
        <end position="1217"/>
    </location>
</feature>
<feature type="transmembrane region" description="Helical" evidence="7">
    <location>
        <begin position="988"/>
        <end position="1010"/>
    </location>
</feature>
<evidence type="ECO:0000256" key="3">
    <source>
        <dbReference type="ARBA" id="ARBA00022621"/>
    </source>
</evidence>
<keyword evidence="1" id="KW-0813">Transport</keyword>
<feature type="region of interest" description="Disordered" evidence="6">
    <location>
        <begin position="1187"/>
        <end position="1217"/>
    </location>
</feature>
<accession>A0AA36HYH2</accession>
<evidence type="ECO:0000313" key="9">
    <source>
        <dbReference type="EMBL" id="CAJ1376942.1"/>
    </source>
</evidence>
<dbReference type="AlphaFoldDB" id="A0AA36HYH2"/>
<feature type="domain" description="Globin" evidence="8">
    <location>
        <begin position="174"/>
        <end position="295"/>
    </location>
</feature>
<dbReference type="PROSITE" id="PS01033">
    <property type="entry name" value="GLOBIN"/>
    <property type="match status" value="1"/>
</dbReference>
<proteinExistence type="predicted"/>
<feature type="transmembrane region" description="Helical" evidence="7">
    <location>
        <begin position="905"/>
        <end position="925"/>
    </location>
</feature>
<evidence type="ECO:0000313" key="10">
    <source>
        <dbReference type="Proteomes" id="UP001178507"/>
    </source>
</evidence>
<gene>
    <name evidence="9" type="ORF">EVOR1521_LOCUS5879</name>
</gene>
<dbReference type="EMBL" id="CAUJNA010000434">
    <property type="protein sequence ID" value="CAJ1376942.1"/>
    <property type="molecule type" value="Genomic_DNA"/>
</dbReference>
<evidence type="ECO:0000259" key="8">
    <source>
        <dbReference type="PROSITE" id="PS01033"/>
    </source>
</evidence>
<reference evidence="9" key="1">
    <citation type="submission" date="2023-08" db="EMBL/GenBank/DDBJ databases">
        <authorList>
            <person name="Chen Y."/>
            <person name="Shah S."/>
            <person name="Dougan E. K."/>
            <person name="Thang M."/>
            <person name="Chan C."/>
        </authorList>
    </citation>
    <scope>NUCLEOTIDE SEQUENCE</scope>
</reference>
<dbReference type="CDD" id="cd01040">
    <property type="entry name" value="Mb-like"/>
    <property type="match status" value="2"/>
</dbReference>
<evidence type="ECO:0000256" key="7">
    <source>
        <dbReference type="SAM" id="Phobius"/>
    </source>
</evidence>
<dbReference type="Proteomes" id="UP001178507">
    <property type="component" value="Unassembled WGS sequence"/>
</dbReference>
<dbReference type="GO" id="GO:0046872">
    <property type="term" value="F:metal ion binding"/>
    <property type="evidence" value="ECO:0007669"/>
    <property type="project" value="UniProtKB-KW"/>
</dbReference>
<keyword evidence="4" id="KW-0479">Metal-binding</keyword>
<dbReference type="PANTHER" id="PTHR46458">
    <property type="entry name" value="BLR2807 PROTEIN"/>
    <property type="match status" value="1"/>
</dbReference>
<evidence type="ECO:0000256" key="4">
    <source>
        <dbReference type="ARBA" id="ARBA00022723"/>
    </source>
</evidence>
<keyword evidence="2" id="KW-0349">Heme</keyword>
<organism evidence="9 10">
    <name type="scientific">Effrenium voratum</name>
    <dbReference type="NCBI Taxonomy" id="2562239"/>
    <lineage>
        <taxon>Eukaryota</taxon>
        <taxon>Sar</taxon>
        <taxon>Alveolata</taxon>
        <taxon>Dinophyceae</taxon>
        <taxon>Suessiales</taxon>
        <taxon>Symbiodiniaceae</taxon>
        <taxon>Effrenium</taxon>
    </lineage>
</organism>
<feature type="region of interest" description="Disordered" evidence="6">
    <location>
        <begin position="330"/>
        <end position="402"/>
    </location>
</feature>
<dbReference type="Gene3D" id="1.10.490.10">
    <property type="entry name" value="Globins"/>
    <property type="match status" value="3"/>
</dbReference>
<dbReference type="InterPro" id="IPR044399">
    <property type="entry name" value="Mb-like_M"/>
</dbReference>
<protein>
    <recommendedName>
        <fullName evidence="8">Globin domain-containing protein</fullName>
    </recommendedName>
</protein>
<dbReference type="SUPFAM" id="SSF46458">
    <property type="entry name" value="Globin-like"/>
    <property type="match status" value="3"/>
</dbReference>
<sequence>MSRSARHPKALQGDEALEATVEYIFKGLLSSSKLQKFLSESISQPLKEALHHFLSDSFDASFPGIRLGRDLLSDVALIGLQEVLLEAIEEEVGEDALVKAVRSLNSKFKEDARMKVLLGEIEDAAFSSSRIEEEEDDEDDENRVQFDSYNSFSNEQGRTMDVEEVITDRLEPLPLGQMVVMEVQSCWQSFLECYDRPEKAGEAIFANLLEAAPSLDKLFRGNDLIAGKFLHGISLMVANLENPANLTSIVENIGFQHLEVEVNIPRLAVFREALLDTVALQLGANLTDLGAQGLQRLLSYAGGAFIYLRENYAKRLKLIGSSWKIAAGTKEEEAAMEEEEEATTKEAVAQDESESDDEYEGLRVRQQTEEPKSRCARLCGRKEAKQKKKKKQQEEASQMTQEMQAVPRTFEAMFRFNAAVMGVSRHEWMYQVLGSFDAMVHNISQSNALQVECNVVSLRIAKVHGEVKFSTFKAVMLSTLRAMLPTEWGPDYETAWNWLWRTIERLLSKELKKPKARERLLSRFLGSIEEQLLQKIHEQVYDRFFELAPAGQDYFKQSATRLNYIADQALEIALELYKAPMDTVERLSALGLRHVGYGVPVHLFEFFVEGWRITLQELTGDEELTDAFNWSFSLVSKLLVRTIEQGATVVMKAINTNCAKQVRRALAHAPRRKRAMWVLDVTVGSQSISPLLTAIESGNMEAAQAMLEDLVTIRADRSRYYYGLDELFKRHPDIVEHLTTHARELLITLLDGMTWRSRAVEGGERRVNYYLKHLLVDDNGNFAGALGSIVKLEDPEVAVHPMIATLCDMLWQDLVYWRFLQSKIRLLFLTLLFVISQSVLPNLDDRSDANRIGTFVCRSVIYTFSMVELLYTRTKIVYKAIKGGHLTNLGGVKLPRRWFESWQEAVSLLLTAVLIAMFFLEPIIMCLQSSDDGLLSSSCAQANDISQAYEILSMMALLLQFILLIDFTAISIKLSSWVLAAGQMLPDFALVLLACAFLILTFSSSVAAAVENPEDFQGLGPSLLNFFKLAVNVYPASRFVLLEENSVVLAAASCFRVLVLLFLMKILVAQLSCQYRRVYHSMVGHARLCRMRKICEAMASLHPTKFRAFVEHLRLDEPVQFGEGDAGLAGGIQVLEPANLHPTHVERIHRLGGNPKHPFPIEETDQTEAERCTRLFDLFRKAIKERIESESGSSANSGSSKASQSSNPRAESQEASD</sequence>
<keyword evidence="7" id="KW-1133">Transmembrane helix</keyword>
<feature type="transmembrane region" description="Helical" evidence="7">
    <location>
        <begin position="824"/>
        <end position="840"/>
    </location>
</feature>
<feature type="compositionally biased region" description="Acidic residues" evidence="6">
    <location>
        <begin position="349"/>
        <end position="359"/>
    </location>
</feature>
<dbReference type="GO" id="GO:0005344">
    <property type="term" value="F:oxygen carrier activity"/>
    <property type="evidence" value="ECO:0007669"/>
    <property type="project" value="UniProtKB-KW"/>
</dbReference>
<evidence type="ECO:0000256" key="1">
    <source>
        <dbReference type="ARBA" id="ARBA00022448"/>
    </source>
</evidence>
<evidence type="ECO:0000256" key="2">
    <source>
        <dbReference type="ARBA" id="ARBA00022617"/>
    </source>
</evidence>
<keyword evidence="5" id="KW-0408">Iron</keyword>
<feature type="transmembrane region" description="Helical" evidence="7">
    <location>
        <begin position="1047"/>
        <end position="1068"/>
    </location>
</feature>
<dbReference type="PANTHER" id="PTHR46458:SF1">
    <property type="entry name" value="GEO09476P1"/>
    <property type="match status" value="1"/>
</dbReference>
<keyword evidence="7" id="KW-0472">Membrane</keyword>
<dbReference type="InterPro" id="IPR009050">
    <property type="entry name" value="Globin-like_sf"/>
</dbReference>
<dbReference type="InterPro" id="IPR012292">
    <property type="entry name" value="Globin/Proto"/>
</dbReference>
<dbReference type="InterPro" id="IPR000971">
    <property type="entry name" value="Globin"/>
</dbReference>
<dbReference type="GO" id="GO:0020037">
    <property type="term" value="F:heme binding"/>
    <property type="evidence" value="ECO:0007669"/>
    <property type="project" value="InterPro"/>
</dbReference>
<name>A0AA36HYH2_9DINO</name>
<feature type="compositionally biased region" description="Low complexity" evidence="6">
    <location>
        <begin position="1190"/>
        <end position="1207"/>
    </location>
</feature>
<dbReference type="GO" id="GO:0019825">
    <property type="term" value="F:oxygen binding"/>
    <property type="evidence" value="ECO:0007669"/>
    <property type="project" value="InterPro"/>
</dbReference>
<evidence type="ECO:0000256" key="5">
    <source>
        <dbReference type="ARBA" id="ARBA00023004"/>
    </source>
</evidence>
<dbReference type="InterPro" id="IPR050532">
    <property type="entry name" value="Globin-like_OT"/>
</dbReference>
<keyword evidence="3" id="KW-0561">Oxygen transport</keyword>
<evidence type="ECO:0000256" key="6">
    <source>
        <dbReference type="SAM" id="MobiDB-lite"/>
    </source>
</evidence>